<feature type="disulfide bond" evidence="1">
    <location>
        <begin position="26"/>
        <end position="36"/>
    </location>
</feature>
<comment type="caution">
    <text evidence="4">The sequence shown here is derived from an EMBL/GenBank/DDBJ whole genome shotgun (WGS) entry which is preliminary data.</text>
</comment>
<dbReference type="InterPro" id="IPR002557">
    <property type="entry name" value="Chitin-bd_dom"/>
</dbReference>
<dbReference type="SMART" id="SM00181">
    <property type="entry name" value="EGF"/>
    <property type="match status" value="1"/>
</dbReference>
<evidence type="ECO:0000259" key="3">
    <source>
        <dbReference type="PROSITE" id="PS50940"/>
    </source>
</evidence>
<organism evidence="4 5">
    <name type="scientific">Elysia marginata</name>
    <dbReference type="NCBI Taxonomy" id="1093978"/>
    <lineage>
        <taxon>Eukaryota</taxon>
        <taxon>Metazoa</taxon>
        <taxon>Spiralia</taxon>
        <taxon>Lophotrochozoa</taxon>
        <taxon>Mollusca</taxon>
        <taxon>Gastropoda</taxon>
        <taxon>Heterobranchia</taxon>
        <taxon>Euthyneura</taxon>
        <taxon>Panpulmonata</taxon>
        <taxon>Sacoglossa</taxon>
        <taxon>Placobranchoidea</taxon>
        <taxon>Plakobranchidae</taxon>
        <taxon>Elysia</taxon>
    </lineage>
</organism>
<evidence type="ECO:0000313" key="5">
    <source>
        <dbReference type="Proteomes" id="UP000762676"/>
    </source>
</evidence>
<dbReference type="PROSITE" id="PS50026">
    <property type="entry name" value="EGF_3"/>
    <property type="match status" value="1"/>
</dbReference>
<feature type="domain" description="Chitin-binding type-2" evidence="3">
    <location>
        <begin position="233"/>
        <end position="295"/>
    </location>
</feature>
<dbReference type="EMBL" id="BMAT01000778">
    <property type="protein sequence ID" value="GFR73041.1"/>
    <property type="molecule type" value="Genomic_DNA"/>
</dbReference>
<protein>
    <submittedName>
        <fullName evidence="4">Beta-ketoacyl synthase</fullName>
    </submittedName>
</protein>
<sequence length="302" mass="34093">MFTHLPKISLRSSQHALAAMQQGNPCDPNPCARGTCQINPGVTGGYRCLCPPGFTGTDCSTGQKLCQGFICQWSCQGHVQAHISGHILTEVFSRVYIRGHAKCHVRYRIRSHVKSRVRYLIRGHVKGHARYHIWGHVKIRVRYLIRGHVKGHARYHIMGHIKSRVGYLIRDRVKGHANYHIRGHVKGHARTGMPMVMSGVIFSMKLKRDNEELFHLILFPSATGALPNPACPPYVCPADVPRHFYPDWDDTSCTTFYACEFGTLERRTCPRGQNFDLITMACQARTDPATAFCSSFRGQKLV</sequence>
<evidence type="ECO:0000256" key="1">
    <source>
        <dbReference type="PROSITE-ProRule" id="PRU00076"/>
    </source>
</evidence>
<feature type="domain" description="EGF-like" evidence="2">
    <location>
        <begin position="22"/>
        <end position="60"/>
    </location>
</feature>
<dbReference type="InterPro" id="IPR000742">
    <property type="entry name" value="EGF"/>
</dbReference>
<name>A0AAV4FL04_9GAST</name>
<dbReference type="PROSITE" id="PS01186">
    <property type="entry name" value="EGF_2"/>
    <property type="match status" value="1"/>
</dbReference>
<feature type="disulfide bond" evidence="1">
    <location>
        <begin position="50"/>
        <end position="59"/>
    </location>
</feature>
<dbReference type="InterPro" id="IPR036508">
    <property type="entry name" value="Chitin-bd_dom_sf"/>
</dbReference>
<feature type="disulfide bond" evidence="1">
    <location>
        <begin position="31"/>
        <end position="48"/>
    </location>
</feature>
<dbReference type="CDD" id="cd00054">
    <property type="entry name" value="EGF_CA"/>
    <property type="match status" value="1"/>
</dbReference>
<evidence type="ECO:0000259" key="2">
    <source>
        <dbReference type="PROSITE" id="PS50026"/>
    </source>
</evidence>
<dbReference type="Proteomes" id="UP000762676">
    <property type="component" value="Unassembled WGS sequence"/>
</dbReference>
<accession>A0AAV4FL04</accession>
<keyword evidence="1" id="KW-1015">Disulfide bond</keyword>
<dbReference type="Pfam" id="PF00008">
    <property type="entry name" value="EGF"/>
    <property type="match status" value="1"/>
</dbReference>
<evidence type="ECO:0000313" key="4">
    <source>
        <dbReference type="EMBL" id="GFR73041.1"/>
    </source>
</evidence>
<proteinExistence type="predicted"/>
<dbReference type="Pfam" id="PF01607">
    <property type="entry name" value="CBM_14"/>
    <property type="match status" value="1"/>
</dbReference>
<keyword evidence="5" id="KW-1185">Reference proteome</keyword>
<reference evidence="4 5" key="1">
    <citation type="journal article" date="2021" name="Elife">
        <title>Chloroplast acquisition without the gene transfer in kleptoplastic sea slugs, Plakobranchus ocellatus.</title>
        <authorList>
            <person name="Maeda T."/>
            <person name="Takahashi S."/>
            <person name="Yoshida T."/>
            <person name="Shimamura S."/>
            <person name="Takaki Y."/>
            <person name="Nagai Y."/>
            <person name="Toyoda A."/>
            <person name="Suzuki Y."/>
            <person name="Arimoto A."/>
            <person name="Ishii H."/>
            <person name="Satoh N."/>
            <person name="Nishiyama T."/>
            <person name="Hasebe M."/>
            <person name="Maruyama T."/>
            <person name="Minagawa J."/>
            <person name="Obokata J."/>
            <person name="Shigenobu S."/>
        </authorList>
    </citation>
    <scope>NUCLEOTIDE SEQUENCE [LARGE SCALE GENOMIC DNA]</scope>
</reference>
<dbReference type="GO" id="GO:0008061">
    <property type="term" value="F:chitin binding"/>
    <property type="evidence" value="ECO:0007669"/>
    <property type="project" value="InterPro"/>
</dbReference>
<dbReference type="Gene3D" id="2.170.140.10">
    <property type="entry name" value="Chitin binding domain"/>
    <property type="match status" value="1"/>
</dbReference>
<dbReference type="SUPFAM" id="SSF57196">
    <property type="entry name" value="EGF/Laminin"/>
    <property type="match status" value="1"/>
</dbReference>
<dbReference type="SUPFAM" id="SSF57625">
    <property type="entry name" value="Invertebrate chitin-binding proteins"/>
    <property type="match status" value="1"/>
</dbReference>
<gene>
    <name evidence="4" type="ORF">ElyMa_000395100</name>
</gene>
<dbReference type="PROSITE" id="PS00022">
    <property type="entry name" value="EGF_1"/>
    <property type="match status" value="1"/>
</dbReference>
<dbReference type="AlphaFoldDB" id="A0AAV4FL04"/>
<dbReference type="GO" id="GO:0005576">
    <property type="term" value="C:extracellular region"/>
    <property type="evidence" value="ECO:0007669"/>
    <property type="project" value="InterPro"/>
</dbReference>
<dbReference type="PROSITE" id="PS50940">
    <property type="entry name" value="CHIT_BIND_II"/>
    <property type="match status" value="1"/>
</dbReference>
<dbReference type="Gene3D" id="2.10.25.10">
    <property type="entry name" value="Laminin"/>
    <property type="match status" value="1"/>
</dbReference>
<keyword evidence="1" id="KW-0245">EGF-like domain</keyword>